<dbReference type="OrthoDB" id="4962633at2"/>
<evidence type="ECO:0000256" key="1">
    <source>
        <dbReference type="ARBA" id="ARBA00004255"/>
    </source>
</evidence>
<dbReference type="PANTHER" id="PTHR12704:SF2">
    <property type="entry name" value="GOLGI PHOSPHOPROTEIN 3 HOMOLOG SAURON"/>
    <property type="match status" value="1"/>
</dbReference>
<evidence type="ECO:0000256" key="2">
    <source>
        <dbReference type="ARBA" id="ARBA00023034"/>
    </source>
</evidence>
<dbReference type="GO" id="GO:0007030">
    <property type="term" value="P:Golgi organization"/>
    <property type="evidence" value="ECO:0007669"/>
    <property type="project" value="TreeGrafter"/>
</dbReference>
<dbReference type="GO" id="GO:0005829">
    <property type="term" value="C:cytosol"/>
    <property type="evidence" value="ECO:0007669"/>
    <property type="project" value="TreeGrafter"/>
</dbReference>
<dbReference type="InterPro" id="IPR038261">
    <property type="entry name" value="GPP34-like_sf"/>
</dbReference>
<keyword evidence="2" id="KW-0333">Golgi apparatus</keyword>
<dbReference type="EMBL" id="PDJI01000004">
    <property type="protein sequence ID" value="PFG38999.1"/>
    <property type="molecule type" value="Genomic_DNA"/>
</dbReference>
<dbReference type="GO" id="GO:0048194">
    <property type="term" value="P:Golgi vesicle budding"/>
    <property type="evidence" value="ECO:0007669"/>
    <property type="project" value="TreeGrafter"/>
</dbReference>
<keyword evidence="4" id="KW-0472">Membrane</keyword>
<dbReference type="Gene3D" id="1.10.3630.10">
    <property type="entry name" value="yeast vps74-n-term truncation variant domain like"/>
    <property type="match status" value="1"/>
</dbReference>
<name>A0A2A9ELA7_9MICO</name>
<gene>
    <name evidence="5" type="ORF">ATJ97_1493</name>
</gene>
<reference evidence="5 6" key="1">
    <citation type="submission" date="2017-10" db="EMBL/GenBank/DDBJ databases">
        <title>Sequencing the genomes of 1000 actinobacteria strains.</title>
        <authorList>
            <person name="Klenk H.-P."/>
        </authorList>
    </citation>
    <scope>NUCLEOTIDE SEQUENCE [LARGE SCALE GENOMIC DNA]</scope>
    <source>
        <strain evidence="5 6">DSM 21838</strain>
    </source>
</reference>
<evidence type="ECO:0000313" key="6">
    <source>
        <dbReference type="Proteomes" id="UP000222106"/>
    </source>
</evidence>
<dbReference type="GO" id="GO:0012505">
    <property type="term" value="C:endomembrane system"/>
    <property type="evidence" value="ECO:0007669"/>
    <property type="project" value="UniProtKB-ARBA"/>
</dbReference>
<comment type="caution">
    <text evidence="5">The sequence shown here is derived from an EMBL/GenBank/DDBJ whole genome shotgun (WGS) entry which is preliminary data.</text>
</comment>
<dbReference type="Proteomes" id="UP000222106">
    <property type="component" value="Unassembled WGS sequence"/>
</dbReference>
<proteinExistence type="predicted"/>
<keyword evidence="3" id="KW-0446">Lipid-binding</keyword>
<organism evidence="5 6">
    <name type="scientific">Georgenia soli</name>
    <dbReference type="NCBI Taxonomy" id="638953"/>
    <lineage>
        <taxon>Bacteria</taxon>
        <taxon>Bacillati</taxon>
        <taxon>Actinomycetota</taxon>
        <taxon>Actinomycetes</taxon>
        <taxon>Micrococcales</taxon>
        <taxon>Bogoriellaceae</taxon>
        <taxon>Georgenia</taxon>
    </lineage>
</organism>
<dbReference type="RefSeq" id="WP_098483176.1">
    <property type="nucleotide sequence ID" value="NZ_PDJI01000004.1"/>
</dbReference>
<comment type="subcellular location">
    <subcellularLocation>
        <location evidence="1">Golgi apparatus membrane</location>
        <topology evidence="1">Peripheral membrane protein</topology>
        <orientation evidence="1">Cytoplasmic side</orientation>
    </subcellularLocation>
</comment>
<accession>A0A2A9ELA7</accession>
<dbReference type="InterPro" id="IPR008628">
    <property type="entry name" value="GPP34-like"/>
</dbReference>
<dbReference type="GO" id="GO:0043001">
    <property type="term" value="P:Golgi to plasma membrane protein transport"/>
    <property type="evidence" value="ECO:0007669"/>
    <property type="project" value="TreeGrafter"/>
</dbReference>
<evidence type="ECO:0000256" key="3">
    <source>
        <dbReference type="ARBA" id="ARBA00023121"/>
    </source>
</evidence>
<dbReference type="PANTHER" id="PTHR12704">
    <property type="entry name" value="TRANS-GOLGI PROTEIN GMX33"/>
    <property type="match status" value="1"/>
</dbReference>
<evidence type="ECO:0000256" key="4">
    <source>
        <dbReference type="ARBA" id="ARBA00023136"/>
    </source>
</evidence>
<keyword evidence="6" id="KW-1185">Reference proteome</keyword>
<sequence>MLVAEDVLLAVTDDSTGKLLVSGAEADIALGGALLVELALRERVDVAGPDERVHEGRLTVRDPGPTGDDVLDDALAVVVAREGKKPESVVTKLGKHVRDRLYERLVAAGLLRAEEGRILGLIPTERWPTEDVRHESEVRAGLAQALQNGTTADERTAALISLLLALNAVHKVIDPATLGLQKRELKARARQIAEGDWAGRSVRRAIDSMNAAIIAATSSASHGGGGGV</sequence>
<dbReference type="AlphaFoldDB" id="A0A2A9ELA7"/>
<protein>
    <submittedName>
        <fullName evidence="5">Golgi phosphoprotein 3 GPP34</fullName>
    </submittedName>
</protein>
<evidence type="ECO:0000313" key="5">
    <source>
        <dbReference type="EMBL" id="PFG38999.1"/>
    </source>
</evidence>
<dbReference type="GO" id="GO:0070273">
    <property type="term" value="F:phosphatidylinositol-4-phosphate binding"/>
    <property type="evidence" value="ECO:0007669"/>
    <property type="project" value="InterPro"/>
</dbReference>
<dbReference type="GO" id="GO:0006890">
    <property type="term" value="P:retrograde vesicle-mediated transport, Golgi to endoplasmic reticulum"/>
    <property type="evidence" value="ECO:0007669"/>
    <property type="project" value="TreeGrafter"/>
</dbReference>
<dbReference type="Pfam" id="PF05719">
    <property type="entry name" value="GPP34"/>
    <property type="match status" value="1"/>
</dbReference>